<feature type="DNA-binding region" description="H-T-H motif" evidence="5">
    <location>
        <begin position="49"/>
        <end position="68"/>
    </location>
</feature>
<dbReference type="NCBIfam" id="TIGR00121">
    <property type="entry name" value="birA_ligase"/>
    <property type="match status" value="1"/>
</dbReference>
<protein>
    <recommendedName>
        <fullName evidence="5">Bifunctional ligase/repressor BirA</fullName>
    </recommendedName>
    <alternativeName>
        <fullName evidence="5">Biotin--[acetyl-CoA-carboxylase] ligase</fullName>
        <ecNumber evidence="5">6.3.4.15</ecNumber>
    </alternativeName>
    <alternativeName>
        <fullName evidence="5">Biotin--protein ligase</fullName>
    </alternativeName>
    <alternativeName>
        <fullName evidence="5">Biotin-[acetyl-CoA carboxylase] synthetase</fullName>
    </alternativeName>
</protein>
<keyword evidence="5" id="KW-0678">Repressor</keyword>
<comment type="similarity">
    <text evidence="5">Belongs to the biotin--protein ligase family.</text>
</comment>
<keyword evidence="5" id="KW-0804">Transcription</keyword>
<comment type="catalytic activity">
    <reaction evidence="5">
        <text>biotin + L-lysyl-[protein] + ATP = N(6)-biotinyl-L-lysyl-[protein] + AMP + diphosphate + H(+)</text>
        <dbReference type="Rhea" id="RHEA:11756"/>
        <dbReference type="Rhea" id="RHEA-COMP:9752"/>
        <dbReference type="Rhea" id="RHEA-COMP:10505"/>
        <dbReference type="ChEBI" id="CHEBI:15378"/>
        <dbReference type="ChEBI" id="CHEBI:29969"/>
        <dbReference type="ChEBI" id="CHEBI:30616"/>
        <dbReference type="ChEBI" id="CHEBI:33019"/>
        <dbReference type="ChEBI" id="CHEBI:57586"/>
        <dbReference type="ChEBI" id="CHEBI:83144"/>
        <dbReference type="ChEBI" id="CHEBI:456215"/>
        <dbReference type="EC" id="6.3.4.15"/>
    </reaction>
</comment>
<keyword evidence="4 5" id="KW-0092">Biotin</keyword>
<dbReference type="GO" id="GO:0004077">
    <property type="term" value="F:biotin--[biotin carboxyl-carrier protein] ligase activity"/>
    <property type="evidence" value="ECO:0007669"/>
    <property type="project" value="UniProtKB-UniRule"/>
</dbReference>
<proteinExistence type="inferred from homology"/>
<dbReference type="Gene3D" id="3.30.930.10">
    <property type="entry name" value="Bira Bifunctional Protein, Domain 2"/>
    <property type="match status" value="1"/>
</dbReference>
<sequence length="355" mass="40249">MSRLGKIFYFYKIYIIIFVYLYQKFWGEKMLRSKLLKLLKENKGEYVSGQKLCEQLNVSRTAVWKHINGLKNEGYQIKAHHKMGYMLSSEPDVLIYEEVSPYLSTNFIGKYYIHKSIIDSTNNFAKEIASNAPDGTIIIAEEQTSGRGRLGRSWLSQKGCGIWMSVILKPDLQPQQAINLTQVAAISVVKAIEEIVNVECKIKWPNDIILNNKKVCGILTEMSSEIDKINYVVIGIGVNVNCDNFPEELKGKATSLYLETHSKIDRKKLTGSILNNLELYYNAYLQKGFDYIRPICIEKSITIGRQIKVITNEGEIQGYAVTIDNTGSLVVDTKEAKRISIMSGDVSVRGLLDYV</sequence>
<dbReference type="InterPro" id="IPR008988">
    <property type="entry name" value="Transcriptional_repressor_C"/>
</dbReference>
<dbReference type="GO" id="GO:0016740">
    <property type="term" value="F:transferase activity"/>
    <property type="evidence" value="ECO:0007669"/>
    <property type="project" value="UniProtKB-ARBA"/>
</dbReference>
<evidence type="ECO:0000256" key="1">
    <source>
        <dbReference type="ARBA" id="ARBA00022598"/>
    </source>
</evidence>
<dbReference type="SUPFAM" id="SSF50037">
    <property type="entry name" value="C-terminal domain of transcriptional repressors"/>
    <property type="match status" value="1"/>
</dbReference>
<dbReference type="SUPFAM" id="SSF55681">
    <property type="entry name" value="Class II aaRS and biotin synthetases"/>
    <property type="match status" value="1"/>
</dbReference>
<dbReference type="SUPFAM" id="SSF46785">
    <property type="entry name" value="Winged helix' DNA-binding domain"/>
    <property type="match status" value="1"/>
</dbReference>
<comment type="function">
    <text evidence="5">Acts both as a biotin--[acetyl-CoA-carboxylase] ligase and a repressor.</text>
</comment>
<dbReference type="Pfam" id="PF02237">
    <property type="entry name" value="BPL_C"/>
    <property type="match status" value="1"/>
</dbReference>
<dbReference type="Gene3D" id="1.10.10.10">
    <property type="entry name" value="Winged helix-like DNA-binding domain superfamily/Winged helix DNA-binding domain"/>
    <property type="match status" value="1"/>
</dbReference>
<evidence type="ECO:0000256" key="3">
    <source>
        <dbReference type="ARBA" id="ARBA00022840"/>
    </source>
</evidence>
<evidence type="ECO:0000313" key="8">
    <source>
        <dbReference type="EMBL" id="AIS52945.1"/>
    </source>
</evidence>
<dbReference type="InterPro" id="IPR036390">
    <property type="entry name" value="WH_DNA-bd_sf"/>
</dbReference>
<dbReference type="GO" id="GO:0005524">
    <property type="term" value="F:ATP binding"/>
    <property type="evidence" value="ECO:0007669"/>
    <property type="project" value="UniProtKB-UniRule"/>
</dbReference>
<dbReference type="InterPro" id="IPR045864">
    <property type="entry name" value="aa-tRNA-synth_II/BPL/LPL"/>
</dbReference>
<dbReference type="eggNOG" id="COG1654">
    <property type="taxonomic scope" value="Bacteria"/>
</dbReference>
<dbReference type="eggNOG" id="COG0340">
    <property type="taxonomic scope" value="Bacteria"/>
</dbReference>
<dbReference type="HAMAP" id="MF_00978">
    <property type="entry name" value="Bifunct_BirA"/>
    <property type="match status" value="1"/>
</dbReference>
<dbReference type="HOGENOM" id="CLU_051096_0_0_9"/>
<evidence type="ECO:0000256" key="4">
    <source>
        <dbReference type="ARBA" id="ARBA00023267"/>
    </source>
</evidence>
<keyword evidence="9" id="KW-1185">Reference proteome</keyword>
<evidence type="ECO:0000256" key="6">
    <source>
        <dbReference type="SAM" id="Phobius"/>
    </source>
</evidence>
<organism evidence="8 9">
    <name type="scientific">Thermoanaerobacter kivui</name>
    <name type="common">Acetogenium kivui</name>
    <dbReference type="NCBI Taxonomy" id="2325"/>
    <lineage>
        <taxon>Bacteria</taxon>
        <taxon>Bacillati</taxon>
        <taxon>Bacillota</taxon>
        <taxon>Clostridia</taxon>
        <taxon>Thermoanaerobacterales</taxon>
        <taxon>Thermoanaerobacteraceae</taxon>
        <taxon>Thermoanaerobacter</taxon>
    </lineage>
</organism>
<feature type="transmembrane region" description="Helical" evidence="6">
    <location>
        <begin position="6"/>
        <end position="22"/>
    </location>
</feature>
<dbReference type="Pfam" id="PF08279">
    <property type="entry name" value="HTH_11"/>
    <property type="match status" value="1"/>
</dbReference>
<keyword evidence="6" id="KW-1133">Transmembrane helix</keyword>
<keyword evidence="5" id="KW-0238">DNA-binding</keyword>
<dbReference type="GO" id="GO:0006355">
    <property type="term" value="P:regulation of DNA-templated transcription"/>
    <property type="evidence" value="ECO:0007669"/>
    <property type="project" value="UniProtKB-UniRule"/>
</dbReference>
<dbReference type="GO" id="GO:0009249">
    <property type="term" value="P:protein lipoylation"/>
    <property type="evidence" value="ECO:0007669"/>
    <property type="project" value="UniProtKB-ARBA"/>
</dbReference>
<keyword evidence="6" id="KW-0812">Transmembrane</keyword>
<name>A0A097ASY3_THEKI</name>
<keyword evidence="3 5" id="KW-0067">ATP-binding</keyword>
<feature type="binding site" evidence="5">
    <location>
        <position position="214"/>
    </location>
    <ligand>
        <name>biotin</name>
        <dbReference type="ChEBI" id="CHEBI:57586"/>
    </ligand>
</feature>
<feature type="binding site" evidence="5">
    <location>
        <position position="143"/>
    </location>
    <ligand>
        <name>biotin</name>
        <dbReference type="ChEBI" id="CHEBI:57586"/>
    </ligand>
</feature>
<dbReference type="GO" id="GO:0005737">
    <property type="term" value="C:cytoplasm"/>
    <property type="evidence" value="ECO:0007669"/>
    <property type="project" value="TreeGrafter"/>
</dbReference>
<dbReference type="GO" id="GO:0003677">
    <property type="term" value="F:DNA binding"/>
    <property type="evidence" value="ECO:0007669"/>
    <property type="project" value="UniProtKB-UniRule"/>
</dbReference>
<dbReference type="PROSITE" id="PS51733">
    <property type="entry name" value="BPL_LPL_CATALYTIC"/>
    <property type="match status" value="1"/>
</dbReference>
<feature type="binding site" evidence="5">
    <location>
        <begin position="120"/>
        <end position="122"/>
    </location>
    <ligand>
        <name>biotin</name>
        <dbReference type="ChEBI" id="CHEBI:57586"/>
    </ligand>
</feature>
<dbReference type="AlphaFoldDB" id="A0A097ASY3"/>
<dbReference type="InterPro" id="IPR004143">
    <property type="entry name" value="BPL_LPL_catalytic"/>
</dbReference>
<dbReference type="PANTHER" id="PTHR12835:SF5">
    <property type="entry name" value="BIOTIN--PROTEIN LIGASE"/>
    <property type="match status" value="1"/>
</dbReference>
<keyword evidence="6" id="KW-0472">Membrane</keyword>
<dbReference type="CDD" id="cd16442">
    <property type="entry name" value="BPL"/>
    <property type="match status" value="1"/>
</dbReference>
<dbReference type="InterPro" id="IPR030855">
    <property type="entry name" value="Bifunct_BirA"/>
</dbReference>
<feature type="domain" description="BPL/LPL catalytic" evidence="7">
    <location>
        <begin position="97"/>
        <end position="285"/>
    </location>
</feature>
<dbReference type="KEGG" id="tki:TKV_c17940"/>
<dbReference type="EMBL" id="CP009170">
    <property type="protein sequence ID" value="AIS52945.1"/>
    <property type="molecule type" value="Genomic_DNA"/>
</dbReference>
<evidence type="ECO:0000256" key="5">
    <source>
        <dbReference type="HAMAP-Rule" id="MF_00978"/>
    </source>
</evidence>
<evidence type="ECO:0000259" key="7">
    <source>
        <dbReference type="PROSITE" id="PS51733"/>
    </source>
</evidence>
<keyword evidence="5" id="KW-0805">Transcription regulation</keyword>
<dbReference type="Pfam" id="PF03099">
    <property type="entry name" value="BPL_LplA_LipB"/>
    <property type="match status" value="1"/>
</dbReference>
<reference evidence="9" key="1">
    <citation type="journal article" date="2015" name="Genome Announc.">
        <title>Whole-Genome Sequences of 80 Environmental and Clinical Isolates of Burkholderia pseudomallei.</title>
        <authorList>
            <person name="Johnson S.L."/>
            <person name="Baker A.L."/>
            <person name="Chain P.S."/>
            <person name="Currie B.J."/>
            <person name="Daligault H.E."/>
            <person name="Davenport K.W."/>
            <person name="Davis C.B."/>
            <person name="Inglis T.J."/>
            <person name="Kaestli M."/>
            <person name="Koren S."/>
            <person name="Mayo M."/>
            <person name="Merritt A.J."/>
            <person name="Price E.P."/>
            <person name="Sarovich D.S."/>
            <person name="Warner J."/>
            <person name="Rosovitz M.J."/>
        </authorList>
    </citation>
    <scope>NUCLEOTIDE SEQUENCE [LARGE SCALE GENOMIC DNA]</scope>
    <source>
        <strain evidence="9">DSM 2030</strain>
    </source>
</reference>
<evidence type="ECO:0000313" key="9">
    <source>
        <dbReference type="Proteomes" id="UP000029669"/>
    </source>
</evidence>
<dbReference type="Gene3D" id="2.30.30.100">
    <property type="match status" value="1"/>
</dbReference>
<keyword evidence="2 5" id="KW-0547">Nucleotide-binding</keyword>
<dbReference type="InterPro" id="IPR013196">
    <property type="entry name" value="HTH_11"/>
</dbReference>
<dbReference type="EC" id="6.3.4.15" evidence="5"/>
<feature type="binding site" evidence="5">
    <location>
        <begin position="147"/>
        <end position="149"/>
    </location>
    <ligand>
        <name>biotin</name>
        <dbReference type="ChEBI" id="CHEBI:57586"/>
    </ligand>
</feature>
<dbReference type="PANTHER" id="PTHR12835">
    <property type="entry name" value="BIOTIN PROTEIN LIGASE"/>
    <property type="match status" value="1"/>
</dbReference>
<accession>A0A097ASY3</accession>
<gene>
    <name evidence="5 8" type="primary">birA</name>
    <name evidence="8" type="ORF">TKV_c17940</name>
</gene>
<evidence type="ECO:0000256" key="2">
    <source>
        <dbReference type="ARBA" id="ARBA00022741"/>
    </source>
</evidence>
<dbReference type="InterPro" id="IPR004408">
    <property type="entry name" value="Biotin_CoA_COase_ligase"/>
</dbReference>
<dbReference type="InterPro" id="IPR036388">
    <property type="entry name" value="WH-like_DNA-bd_sf"/>
</dbReference>
<dbReference type="InterPro" id="IPR003142">
    <property type="entry name" value="BPL_C"/>
</dbReference>
<dbReference type="Proteomes" id="UP000029669">
    <property type="component" value="Chromosome"/>
</dbReference>
<keyword evidence="1 5" id="KW-0436">Ligase</keyword>
<dbReference type="STRING" id="2325.TKV_c17940"/>